<evidence type="ECO:0000256" key="5">
    <source>
        <dbReference type="ARBA" id="ARBA00022516"/>
    </source>
</evidence>
<keyword evidence="9" id="KW-0067">ATP-binding</keyword>
<dbReference type="PANTHER" id="PTHR43290:SF2">
    <property type="entry name" value="MEVALONATE KINASE"/>
    <property type="match status" value="1"/>
</dbReference>
<dbReference type="GO" id="GO:0004496">
    <property type="term" value="F:mevalonate kinase activity"/>
    <property type="evidence" value="ECO:0007669"/>
    <property type="project" value="UniProtKB-EC"/>
</dbReference>
<dbReference type="InterPro" id="IPR014721">
    <property type="entry name" value="Ribsml_uS5_D2-typ_fold_subgr"/>
</dbReference>
<evidence type="ECO:0000256" key="12">
    <source>
        <dbReference type="ARBA" id="ARBA00029438"/>
    </source>
</evidence>
<dbReference type="PANTHER" id="PTHR43290">
    <property type="entry name" value="MEVALONATE KINASE"/>
    <property type="match status" value="1"/>
</dbReference>
<organism evidence="14 15">
    <name type="scientific">Lasius platythorax</name>
    <dbReference type="NCBI Taxonomy" id="488582"/>
    <lineage>
        <taxon>Eukaryota</taxon>
        <taxon>Metazoa</taxon>
        <taxon>Ecdysozoa</taxon>
        <taxon>Arthropoda</taxon>
        <taxon>Hexapoda</taxon>
        <taxon>Insecta</taxon>
        <taxon>Pterygota</taxon>
        <taxon>Neoptera</taxon>
        <taxon>Endopterygota</taxon>
        <taxon>Hymenoptera</taxon>
        <taxon>Apocrita</taxon>
        <taxon>Aculeata</taxon>
        <taxon>Formicoidea</taxon>
        <taxon>Formicidae</taxon>
        <taxon>Formicinae</taxon>
        <taxon>Lasius</taxon>
        <taxon>Lasius</taxon>
    </lineage>
</organism>
<dbReference type="InterPro" id="IPR006203">
    <property type="entry name" value="GHMP_knse_ATP-bd_CS"/>
</dbReference>
<accession>A0AAV2NHY3</accession>
<dbReference type="PRINTS" id="PR00959">
    <property type="entry name" value="MEVGALKINASE"/>
</dbReference>
<feature type="domain" description="GHMP kinase N-terminal" evidence="13">
    <location>
        <begin position="123"/>
        <end position="206"/>
    </location>
</feature>
<evidence type="ECO:0000256" key="6">
    <source>
        <dbReference type="ARBA" id="ARBA00022679"/>
    </source>
</evidence>
<protein>
    <recommendedName>
        <fullName evidence="3">mevalonate kinase</fullName>
        <ecNumber evidence="3">2.7.1.36</ecNumber>
    </recommendedName>
</protein>
<proteinExistence type="inferred from homology"/>
<comment type="pathway">
    <text evidence="12">Isoprenoid biosynthesis; isopentenyl diphosphate biosynthesis via mevalonate pathway; isopentenyl diphosphate from (R)-mevalonate: step 1/3.</text>
</comment>
<evidence type="ECO:0000256" key="8">
    <source>
        <dbReference type="ARBA" id="ARBA00022777"/>
    </source>
</evidence>
<evidence type="ECO:0000256" key="7">
    <source>
        <dbReference type="ARBA" id="ARBA00022741"/>
    </source>
</evidence>
<keyword evidence="5" id="KW-0444">Lipid biosynthesis</keyword>
<evidence type="ECO:0000259" key="13">
    <source>
        <dbReference type="Pfam" id="PF00288"/>
    </source>
</evidence>
<keyword evidence="10" id="KW-0460">Magnesium</keyword>
<reference evidence="14" key="1">
    <citation type="submission" date="2024-04" db="EMBL/GenBank/DDBJ databases">
        <authorList>
            <consortium name="Molecular Ecology Group"/>
        </authorList>
    </citation>
    <scope>NUCLEOTIDE SEQUENCE</scope>
</reference>
<dbReference type="EC" id="2.7.1.36" evidence="3"/>
<evidence type="ECO:0000256" key="2">
    <source>
        <dbReference type="ARBA" id="ARBA00006495"/>
    </source>
</evidence>
<dbReference type="InterPro" id="IPR006205">
    <property type="entry name" value="Mev_gal_kin"/>
</dbReference>
<keyword evidence="8" id="KW-0418">Kinase</keyword>
<evidence type="ECO:0000256" key="9">
    <source>
        <dbReference type="ARBA" id="ARBA00022840"/>
    </source>
</evidence>
<dbReference type="InterPro" id="IPR020568">
    <property type="entry name" value="Ribosomal_Su5_D2-typ_SF"/>
</dbReference>
<keyword evidence="7" id="KW-0547">Nucleotide-binding</keyword>
<dbReference type="GO" id="GO:0005524">
    <property type="term" value="F:ATP binding"/>
    <property type="evidence" value="ECO:0007669"/>
    <property type="project" value="UniProtKB-KW"/>
</dbReference>
<dbReference type="InterPro" id="IPR006204">
    <property type="entry name" value="GHMP_kinase_N_dom"/>
</dbReference>
<dbReference type="PROSITE" id="PS00627">
    <property type="entry name" value="GHMP_KINASES_ATP"/>
    <property type="match status" value="1"/>
</dbReference>
<dbReference type="Pfam" id="PF00288">
    <property type="entry name" value="GHMP_kinases_N"/>
    <property type="match status" value="1"/>
</dbReference>
<dbReference type="Gene3D" id="3.30.230.10">
    <property type="match status" value="1"/>
</dbReference>
<dbReference type="Proteomes" id="UP001497644">
    <property type="component" value="Chromosome 15"/>
</dbReference>
<sequence>MIEFKISAPGRIVLSGKHAAMYGKPVVMASIDRYTTVKFSELNDGPREIKIEFPDVALSLNVSLEQVLNFFSCNNSFDMTLDHCRLLRLVQSWITLNGMWSTQEQRFSLQTFFFLLFIIAYDKKFVIKSFHVHVSTQLPIGAGLGSSSSFAVCLAACFIHWARLQNGANYAFNEQELTSISNYAMYCERISQNYMFGADNYVCSYGKTIKSRYEQDSYYNDIINMPTMKILLIDTNIRQNKDERATQIAELKHSRPDFVDLNLRKYNISSTNICKKLVAMNNINQEDNIPIHEIQMSVYQQLQTLIYVDQLIVQNLGLSHPSIDMIGSITRDLGCWENPTDFGGLVYILLPPIIPEELFGNLKRHLREMGFNIMRACVCCSGVRIDD</sequence>
<dbReference type="GO" id="GO:0019287">
    <property type="term" value="P:isopentenyl diphosphate biosynthetic process, mevalonate pathway"/>
    <property type="evidence" value="ECO:0007669"/>
    <property type="project" value="TreeGrafter"/>
</dbReference>
<evidence type="ECO:0000313" key="14">
    <source>
        <dbReference type="EMBL" id="CAL1679365.1"/>
    </source>
</evidence>
<dbReference type="Gene3D" id="3.30.70.890">
    <property type="entry name" value="GHMP kinase, C-terminal domain"/>
    <property type="match status" value="1"/>
</dbReference>
<comment type="similarity">
    <text evidence="2">Belongs to the GHMP kinase family. Mevalonate kinase subfamily.</text>
</comment>
<evidence type="ECO:0000256" key="11">
    <source>
        <dbReference type="ARBA" id="ARBA00023098"/>
    </source>
</evidence>
<dbReference type="GO" id="GO:0006695">
    <property type="term" value="P:cholesterol biosynthetic process"/>
    <property type="evidence" value="ECO:0007669"/>
    <property type="project" value="TreeGrafter"/>
</dbReference>
<evidence type="ECO:0000313" key="15">
    <source>
        <dbReference type="Proteomes" id="UP001497644"/>
    </source>
</evidence>
<dbReference type="EMBL" id="OZ034838">
    <property type="protein sequence ID" value="CAL1679365.1"/>
    <property type="molecule type" value="Genomic_DNA"/>
</dbReference>
<dbReference type="AlphaFoldDB" id="A0AAV2NHY3"/>
<name>A0AAV2NHY3_9HYME</name>
<keyword evidence="6" id="KW-0808">Transferase</keyword>
<evidence type="ECO:0000256" key="1">
    <source>
        <dbReference type="ARBA" id="ARBA00004496"/>
    </source>
</evidence>
<gene>
    <name evidence="14" type="ORF">LPLAT_LOCUS5060</name>
</gene>
<keyword evidence="15" id="KW-1185">Reference proteome</keyword>
<keyword evidence="4" id="KW-0963">Cytoplasm</keyword>
<comment type="subcellular location">
    <subcellularLocation>
        <location evidence="1">Cytoplasm</location>
    </subcellularLocation>
</comment>
<evidence type="ECO:0000256" key="4">
    <source>
        <dbReference type="ARBA" id="ARBA00022490"/>
    </source>
</evidence>
<dbReference type="SUPFAM" id="SSF55060">
    <property type="entry name" value="GHMP Kinase, C-terminal domain"/>
    <property type="match status" value="1"/>
</dbReference>
<dbReference type="GO" id="GO:0005829">
    <property type="term" value="C:cytosol"/>
    <property type="evidence" value="ECO:0007669"/>
    <property type="project" value="TreeGrafter"/>
</dbReference>
<dbReference type="SUPFAM" id="SSF54211">
    <property type="entry name" value="Ribosomal protein S5 domain 2-like"/>
    <property type="match status" value="1"/>
</dbReference>
<evidence type="ECO:0000256" key="10">
    <source>
        <dbReference type="ARBA" id="ARBA00022842"/>
    </source>
</evidence>
<evidence type="ECO:0000256" key="3">
    <source>
        <dbReference type="ARBA" id="ARBA00012103"/>
    </source>
</evidence>
<dbReference type="InterPro" id="IPR036554">
    <property type="entry name" value="GHMP_kinase_C_sf"/>
</dbReference>
<keyword evidence="11" id="KW-0443">Lipid metabolism</keyword>